<proteinExistence type="predicted"/>
<keyword evidence="1" id="KW-0812">Transmembrane</keyword>
<evidence type="ECO:0000256" key="1">
    <source>
        <dbReference type="SAM" id="Phobius"/>
    </source>
</evidence>
<dbReference type="EMBL" id="BOQL01000013">
    <property type="protein sequence ID" value="GIM64598.1"/>
    <property type="molecule type" value="Genomic_DNA"/>
</dbReference>
<dbReference type="Proteomes" id="UP000681340">
    <property type="component" value="Unassembled WGS sequence"/>
</dbReference>
<organism evidence="2 3">
    <name type="scientific">Actinoplanes auranticolor</name>
    <dbReference type="NCBI Taxonomy" id="47988"/>
    <lineage>
        <taxon>Bacteria</taxon>
        <taxon>Bacillati</taxon>
        <taxon>Actinomycetota</taxon>
        <taxon>Actinomycetes</taxon>
        <taxon>Micromonosporales</taxon>
        <taxon>Micromonosporaceae</taxon>
        <taxon>Actinoplanes</taxon>
    </lineage>
</organism>
<keyword evidence="3" id="KW-1185">Reference proteome</keyword>
<keyword evidence="1" id="KW-0472">Membrane</keyword>
<feature type="transmembrane region" description="Helical" evidence="1">
    <location>
        <begin position="22"/>
        <end position="41"/>
    </location>
</feature>
<reference evidence="2" key="1">
    <citation type="submission" date="2021-03" db="EMBL/GenBank/DDBJ databases">
        <title>Whole genome shotgun sequence of Actinoplanes auranticolor NBRC 12245.</title>
        <authorList>
            <person name="Komaki H."/>
            <person name="Tamura T."/>
        </authorList>
    </citation>
    <scope>NUCLEOTIDE SEQUENCE</scope>
    <source>
        <strain evidence="2">NBRC 12245</strain>
    </source>
</reference>
<keyword evidence="1" id="KW-1133">Transmembrane helix</keyword>
<protein>
    <submittedName>
        <fullName evidence="2">Uncharacterized protein</fullName>
    </submittedName>
</protein>
<comment type="caution">
    <text evidence="2">The sequence shown here is derived from an EMBL/GenBank/DDBJ whole genome shotgun (WGS) entry which is preliminary data.</text>
</comment>
<evidence type="ECO:0000313" key="2">
    <source>
        <dbReference type="EMBL" id="GIM64598.1"/>
    </source>
</evidence>
<gene>
    <name evidence="2" type="ORF">Aau02nite_11470</name>
</gene>
<sequence>MLVRLLAVEPSPVHEYTVWDNIGYSLLLLAFLTAWLCYWVGFKVKAKCLVVDESTQKPCTEDARVILGCEELHKWKKPWAWLRHLGAASWLDRWCNRLHIVPPSFAPMPMPRVATAPASFPAAPQPQTPGTKMTREARIAVWALIFAIIQAGTGIIALVASQ</sequence>
<name>A0A919VJ20_9ACTN</name>
<evidence type="ECO:0000313" key="3">
    <source>
        <dbReference type="Proteomes" id="UP000681340"/>
    </source>
</evidence>
<dbReference type="AlphaFoldDB" id="A0A919VJ20"/>
<accession>A0A919VJ20</accession>
<feature type="transmembrane region" description="Helical" evidence="1">
    <location>
        <begin position="139"/>
        <end position="160"/>
    </location>
</feature>